<gene>
    <name evidence="1" type="ORF">QNH39_23270</name>
</gene>
<dbReference type="EMBL" id="CP126114">
    <property type="protein sequence ID" value="WHY85498.1"/>
    <property type="molecule type" value="Genomic_DNA"/>
</dbReference>
<accession>A0AA95SBX3</accession>
<reference evidence="1" key="1">
    <citation type="submission" date="2023-05" db="EMBL/GenBank/DDBJ databases">
        <title>Comparative genomics of Bacillaceae isolates and their secondary metabolite potential.</title>
        <authorList>
            <person name="Song L."/>
            <person name="Nielsen L.J."/>
            <person name="Mohite O."/>
            <person name="Xu X."/>
            <person name="Weber T."/>
            <person name="Kovacs A.T."/>
        </authorList>
    </citation>
    <scope>NUCLEOTIDE SEQUENCE</scope>
    <source>
        <strain evidence="1">XLM17</strain>
    </source>
</reference>
<evidence type="ECO:0000313" key="1">
    <source>
        <dbReference type="EMBL" id="WHY85498.1"/>
    </source>
</evidence>
<dbReference type="RefSeq" id="WP_066092044.1">
    <property type="nucleotide sequence ID" value="NZ_CP126114.1"/>
</dbReference>
<keyword evidence="2" id="KW-1185">Reference proteome</keyword>
<dbReference type="KEGG" id="nnv:QNH39_23270"/>
<dbReference type="AlphaFoldDB" id="A0AA95SBX3"/>
<sequence length="152" mass="16272">MGYVCPCEVLVNAVSENKNVKFLSSIGACRGNLTYLADVSAASLETSTLSFAFENTDYPNFFNFLFTANTITSIACMREGGNCVVTVKGTGTVSKLPFPPFPLLFEAVFTDQASPEGDDIVQSIVLTDFFEQKGAASVPQGTIIARGCQEVK</sequence>
<name>A0AA95SBX3_9BACI</name>
<evidence type="ECO:0000313" key="2">
    <source>
        <dbReference type="Proteomes" id="UP001178288"/>
    </source>
</evidence>
<dbReference type="Proteomes" id="UP001178288">
    <property type="component" value="Chromosome"/>
</dbReference>
<proteinExistence type="predicted"/>
<organism evidence="1 2">
    <name type="scientific">Neobacillus novalis</name>
    <dbReference type="NCBI Taxonomy" id="220687"/>
    <lineage>
        <taxon>Bacteria</taxon>
        <taxon>Bacillati</taxon>
        <taxon>Bacillota</taxon>
        <taxon>Bacilli</taxon>
        <taxon>Bacillales</taxon>
        <taxon>Bacillaceae</taxon>
        <taxon>Neobacillus</taxon>
    </lineage>
</organism>
<protein>
    <submittedName>
        <fullName evidence="1">Uncharacterized protein</fullName>
    </submittedName>
</protein>